<comment type="caution">
    <text evidence="1">The sequence shown here is derived from an EMBL/GenBank/DDBJ whole genome shotgun (WGS) entry which is preliminary data.</text>
</comment>
<evidence type="ECO:0000313" key="1">
    <source>
        <dbReference type="EMBL" id="KAF9471688.1"/>
    </source>
</evidence>
<accession>A0A9P5YMK0</accession>
<reference evidence="1" key="1">
    <citation type="submission" date="2020-11" db="EMBL/GenBank/DDBJ databases">
        <authorList>
            <consortium name="DOE Joint Genome Institute"/>
            <person name="Ahrendt S."/>
            <person name="Riley R."/>
            <person name="Andreopoulos W."/>
            <person name="Labutti K."/>
            <person name="Pangilinan J."/>
            <person name="Ruiz-Duenas F.J."/>
            <person name="Barrasa J.M."/>
            <person name="Sanchez-Garcia M."/>
            <person name="Camarero S."/>
            <person name="Miyauchi S."/>
            <person name="Serrano A."/>
            <person name="Linde D."/>
            <person name="Babiker R."/>
            <person name="Drula E."/>
            <person name="Ayuso-Fernandez I."/>
            <person name="Pacheco R."/>
            <person name="Padilla G."/>
            <person name="Ferreira P."/>
            <person name="Barriuso J."/>
            <person name="Kellner H."/>
            <person name="Castanera R."/>
            <person name="Alfaro M."/>
            <person name="Ramirez L."/>
            <person name="Pisabarro A.G."/>
            <person name="Kuo A."/>
            <person name="Tritt A."/>
            <person name="Lipzen A."/>
            <person name="He G."/>
            <person name="Yan M."/>
            <person name="Ng V."/>
            <person name="Cullen D."/>
            <person name="Martin F."/>
            <person name="Rosso M.-N."/>
            <person name="Henrissat B."/>
            <person name="Hibbett D."/>
            <person name="Martinez A.T."/>
            <person name="Grigoriev I.V."/>
        </authorList>
    </citation>
    <scope>NUCLEOTIDE SEQUENCE</scope>
    <source>
        <strain evidence="1">CIRM-BRFM 674</strain>
    </source>
</reference>
<dbReference type="Proteomes" id="UP000807469">
    <property type="component" value="Unassembled WGS sequence"/>
</dbReference>
<proteinExistence type="predicted"/>
<organism evidence="1 2">
    <name type="scientific">Pholiota conissans</name>
    <dbReference type="NCBI Taxonomy" id="109636"/>
    <lineage>
        <taxon>Eukaryota</taxon>
        <taxon>Fungi</taxon>
        <taxon>Dikarya</taxon>
        <taxon>Basidiomycota</taxon>
        <taxon>Agaricomycotina</taxon>
        <taxon>Agaricomycetes</taxon>
        <taxon>Agaricomycetidae</taxon>
        <taxon>Agaricales</taxon>
        <taxon>Agaricineae</taxon>
        <taxon>Strophariaceae</taxon>
        <taxon>Pholiota</taxon>
    </lineage>
</organism>
<evidence type="ECO:0000313" key="2">
    <source>
        <dbReference type="Proteomes" id="UP000807469"/>
    </source>
</evidence>
<keyword evidence="2" id="KW-1185">Reference proteome</keyword>
<name>A0A9P5YMK0_9AGAR</name>
<gene>
    <name evidence="1" type="ORF">BDN70DRAFT_938771</name>
</gene>
<dbReference type="AlphaFoldDB" id="A0A9P5YMK0"/>
<dbReference type="EMBL" id="MU155640">
    <property type="protein sequence ID" value="KAF9471688.1"/>
    <property type="molecule type" value="Genomic_DNA"/>
</dbReference>
<sequence length="197" mass="21680">MQVQYRAGVFLREYPLRARLTKVDTNTHTRCPSPAIGNLFRHSACSITTLYLRYLGFDTTTLIPLLNSQPSLRHLSLALTPQLLITEAEAQTSVRALNTILRLLVTDASGELGHETYTTSTFLPNSEAFEYAGQLVLFAWGAVVDVCTAHAHIDDGKQANCVLDGSVAETSQLPSFRPLKLVMLTIKSSYTHSTLPT</sequence>
<protein>
    <submittedName>
        <fullName evidence="1">Uncharacterized protein</fullName>
    </submittedName>
</protein>